<dbReference type="EMBL" id="GG745548">
    <property type="protein sequence ID" value="EFD92989.1"/>
    <property type="molecule type" value="Genomic_DNA"/>
</dbReference>
<evidence type="ECO:0000313" key="3">
    <source>
        <dbReference type="Proteomes" id="UP000009376"/>
    </source>
</evidence>
<keyword evidence="1" id="KW-1133">Transmembrane helix</keyword>
<keyword evidence="1" id="KW-0472">Membrane</keyword>
<name>D6GUU5_PARA5</name>
<proteinExistence type="predicted"/>
<organism evidence="2 3">
    <name type="scientific">Candidatus Parvarchaeum acidophilus ARMAN-5</name>
    <dbReference type="NCBI Taxonomy" id="662762"/>
    <lineage>
        <taxon>Archaea</taxon>
        <taxon>Candidatus Parvarchaeota</taxon>
        <taxon>Candidatus Parvarchaeum</taxon>
    </lineage>
</organism>
<keyword evidence="1" id="KW-0812">Transmembrane</keyword>
<reference evidence="2 3" key="1">
    <citation type="journal article" date="2010" name="Proc. Natl. Acad. Sci. U.S.A.">
        <title>Enigmatic, ultrasmall, uncultivated Archaea.</title>
        <authorList>
            <person name="Baker B.J."/>
            <person name="Comolli L.R."/>
            <person name="Dick G.J."/>
            <person name="Hauser L.J."/>
            <person name="Hyatt D."/>
            <person name="Dill B.D."/>
            <person name="Land M.L."/>
            <person name="Verberkmoes N.C."/>
            <person name="Hettich R.L."/>
            <person name="Banfield J.F."/>
        </authorList>
    </citation>
    <scope>NUCLEOTIDE SEQUENCE [LARGE SCALE GENOMIC DNA]</scope>
</reference>
<sequence>MLKIDIMHMDDTKAELFMLIGWVFAVMIIAVVILYPYNDYQFTGLGISDGVNLYSCRYSEPSPMGIVDYGVTSYGNIYNLSTNSIKASITDEGMLTNISGNYNASIQLNSNVLLSYGNLSQTYFLQNVILIDSITNSIAFIDNVWNSSGINSSMNQKLIVGNGTVAPSTKNESYYFYEDTNQTGDNITLRNNQQIYLMTNSSINANGSPEIIFSYNDGYGWKEYDKVVFNRLKNVSNASMLISGFNYTPGYNFYDAGIIIGGPGAGSNTTMINGSLLLSIDYWNGNNFQAFQDAYNYGCDTEEGINNAVVNPKFGGNGLPFANITSGKDVYLGNLWSINSSSIGLLYINSSIRNLDISIYRNNSYINQSFSNGIGELTLLSGSYIIKGYENSNEIYYKNYTVSKGIKNYLNIS</sequence>
<dbReference type="Pfam" id="PF05317">
    <property type="entry name" value="Thermopsin"/>
    <property type="match status" value="1"/>
</dbReference>
<dbReference type="AlphaFoldDB" id="D6GUU5"/>
<dbReference type="Proteomes" id="UP000009376">
    <property type="component" value="Unassembled WGS sequence"/>
</dbReference>
<dbReference type="InterPro" id="IPR007981">
    <property type="entry name" value="Peptidase_A5"/>
</dbReference>
<evidence type="ECO:0000313" key="2">
    <source>
        <dbReference type="EMBL" id="EFD92989.1"/>
    </source>
</evidence>
<evidence type="ECO:0000256" key="1">
    <source>
        <dbReference type="SAM" id="Phobius"/>
    </source>
</evidence>
<accession>D6GUU5</accession>
<feature type="transmembrane region" description="Helical" evidence="1">
    <location>
        <begin position="16"/>
        <end position="37"/>
    </location>
</feature>
<gene>
    <name evidence="2" type="ORF">BJBARM5_0242</name>
</gene>
<protein>
    <submittedName>
        <fullName evidence="2">Peptidase A5, thermopsin</fullName>
    </submittedName>
</protein>